<feature type="compositionally biased region" description="Low complexity" evidence="1">
    <location>
        <begin position="68"/>
        <end position="82"/>
    </location>
</feature>
<sequence>MSISTHTGSSESPPGYRSGVPSSMRSQSLADSVRTASSAPSYRSAPLPPLFSPTTALISGTTHTGACPPSYRSGVPSSVSSESLADSASTVSSVASYRSPPLTPLSPPPPPSLVTAPDYEVHYRIYTPTGAIPVKAAASSPDPFVGRILARSVPPPHLAGMLKRRILAAEGLPDRTISVEESPKAQLVAPSNLLETFLFLYPSITSISSSPPATTTSGTQIYATMYDSQPMKDDAAVVLTGDGRHGASPDNPLAVVLLEELSIEATNARPQAEEYANREIPLDKYVYYRLYNRDGEVRSSAAFDSVHTAQGRIERAHIIPPATVNSLKLCVSKVEHRRIWFYADLYEGTAPRDALWGGTSIGREMGGDVNSPLMMVQPERKSGLFNRPARMLKTRRFRQSDSNICDVQEGTMIQTDGLLVGDFWCECEVPGLTEKAMLKRKWFELLDE</sequence>
<dbReference type="AlphaFoldDB" id="A0AAD7CGJ5"/>
<protein>
    <submittedName>
        <fullName evidence="2">Uncharacterized protein</fullName>
    </submittedName>
</protein>
<reference evidence="2" key="1">
    <citation type="submission" date="2023-03" db="EMBL/GenBank/DDBJ databases">
        <title>Massive genome expansion in bonnet fungi (Mycena s.s.) driven by repeated elements and novel gene families across ecological guilds.</title>
        <authorList>
            <consortium name="Lawrence Berkeley National Laboratory"/>
            <person name="Harder C.B."/>
            <person name="Miyauchi S."/>
            <person name="Viragh M."/>
            <person name="Kuo A."/>
            <person name="Thoen E."/>
            <person name="Andreopoulos B."/>
            <person name="Lu D."/>
            <person name="Skrede I."/>
            <person name="Drula E."/>
            <person name="Henrissat B."/>
            <person name="Morin E."/>
            <person name="Kohler A."/>
            <person name="Barry K."/>
            <person name="LaButti K."/>
            <person name="Morin E."/>
            <person name="Salamov A."/>
            <person name="Lipzen A."/>
            <person name="Mereny Z."/>
            <person name="Hegedus B."/>
            <person name="Baldrian P."/>
            <person name="Stursova M."/>
            <person name="Weitz H."/>
            <person name="Taylor A."/>
            <person name="Grigoriev I.V."/>
            <person name="Nagy L.G."/>
            <person name="Martin F."/>
            <person name="Kauserud H."/>
        </authorList>
    </citation>
    <scope>NUCLEOTIDE SEQUENCE</scope>
    <source>
        <strain evidence="2">9284</strain>
    </source>
</reference>
<evidence type="ECO:0000313" key="2">
    <source>
        <dbReference type="EMBL" id="KAJ7647858.1"/>
    </source>
</evidence>
<feature type="compositionally biased region" description="Polar residues" evidence="1">
    <location>
        <begin position="1"/>
        <end position="12"/>
    </location>
</feature>
<gene>
    <name evidence="2" type="ORF">FB45DRAFT_210142</name>
</gene>
<evidence type="ECO:0000313" key="3">
    <source>
        <dbReference type="Proteomes" id="UP001221142"/>
    </source>
</evidence>
<feature type="compositionally biased region" description="Polar residues" evidence="1">
    <location>
        <begin position="52"/>
        <end position="64"/>
    </location>
</feature>
<comment type="caution">
    <text evidence="2">The sequence shown here is derived from an EMBL/GenBank/DDBJ whole genome shotgun (WGS) entry which is preliminary data.</text>
</comment>
<feature type="compositionally biased region" description="Polar residues" evidence="1">
    <location>
        <begin position="20"/>
        <end position="41"/>
    </location>
</feature>
<organism evidence="2 3">
    <name type="scientific">Roridomyces roridus</name>
    <dbReference type="NCBI Taxonomy" id="1738132"/>
    <lineage>
        <taxon>Eukaryota</taxon>
        <taxon>Fungi</taxon>
        <taxon>Dikarya</taxon>
        <taxon>Basidiomycota</taxon>
        <taxon>Agaricomycotina</taxon>
        <taxon>Agaricomycetes</taxon>
        <taxon>Agaricomycetidae</taxon>
        <taxon>Agaricales</taxon>
        <taxon>Marasmiineae</taxon>
        <taxon>Mycenaceae</taxon>
        <taxon>Roridomyces</taxon>
    </lineage>
</organism>
<name>A0AAD7CGJ5_9AGAR</name>
<dbReference type="Proteomes" id="UP001221142">
    <property type="component" value="Unassembled WGS sequence"/>
</dbReference>
<feature type="region of interest" description="Disordered" evidence="1">
    <location>
        <begin position="1"/>
        <end position="82"/>
    </location>
</feature>
<evidence type="ECO:0000256" key="1">
    <source>
        <dbReference type="SAM" id="MobiDB-lite"/>
    </source>
</evidence>
<keyword evidence="3" id="KW-1185">Reference proteome</keyword>
<dbReference type="EMBL" id="JARKIF010000002">
    <property type="protein sequence ID" value="KAJ7647858.1"/>
    <property type="molecule type" value="Genomic_DNA"/>
</dbReference>
<proteinExistence type="predicted"/>
<accession>A0AAD7CGJ5</accession>